<keyword evidence="2" id="KW-0378">Hydrolase</keyword>
<keyword evidence="2" id="KW-0547">Nucleotide-binding</keyword>
<dbReference type="AlphaFoldDB" id="K1EQF2"/>
<dbReference type="PATRIC" id="fig|1210046.3.peg.1445"/>
<evidence type="ECO:0000313" key="3">
    <source>
        <dbReference type="Proteomes" id="UP000004474"/>
    </source>
</evidence>
<dbReference type="Proteomes" id="UP000004474">
    <property type="component" value="Unassembled WGS sequence"/>
</dbReference>
<feature type="domain" description="Restriction endonuclease type II-like" evidence="1">
    <location>
        <begin position="56"/>
        <end position="144"/>
    </location>
</feature>
<dbReference type="OrthoDB" id="9757917at2"/>
<dbReference type="EMBL" id="ALWX01000027">
    <property type="protein sequence ID" value="EKA61458.1"/>
    <property type="molecule type" value="Genomic_DNA"/>
</dbReference>
<dbReference type="InterPro" id="IPR011335">
    <property type="entry name" value="Restrct_endonuc-II-like"/>
</dbReference>
<gene>
    <name evidence="2" type="ORF">B277_07501</name>
</gene>
<evidence type="ECO:0000313" key="2">
    <source>
        <dbReference type="EMBL" id="EKA61458.1"/>
    </source>
</evidence>
<dbReference type="GO" id="GO:0004386">
    <property type="term" value="F:helicase activity"/>
    <property type="evidence" value="ECO:0007669"/>
    <property type="project" value="UniProtKB-KW"/>
</dbReference>
<dbReference type="STRING" id="1210046.B277_07501"/>
<dbReference type="SUPFAM" id="SSF52980">
    <property type="entry name" value="Restriction endonuclease-like"/>
    <property type="match status" value="1"/>
</dbReference>
<organism evidence="2 3">
    <name type="scientific">Janibacter hoylei PVAS-1</name>
    <dbReference type="NCBI Taxonomy" id="1210046"/>
    <lineage>
        <taxon>Bacteria</taxon>
        <taxon>Bacillati</taxon>
        <taxon>Actinomycetota</taxon>
        <taxon>Actinomycetes</taxon>
        <taxon>Micrococcales</taxon>
        <taxon>Intrasporangiaceae</taxon>
        <taxon>Janibacter</taxon>
    </lineage>
</organism>
<dbReference type="Pfam" id="PF18741">
    <property type="entry name" value="MTES_1575"/>
    <property type="match status" value="1"/>
</dbReference>
<protein>
    <submittedName>
        <fullName evidence="2">DNA helicase</fullName>
    </submittedName>
</protein>
<name>K1EQF2_9MICO</name>
<evidence type="ECO:0000259" key="1">
    <source>
        <dbReference type="Pfam" id="PF18741"/>
    </source>
</evidence>
<proteinExistence type="predicted"/>
<dbReference type="InterPro" id="IPR049468">
    <property type="entry name" value="Restrct_endonuc-II-like_dom"/>
</dbReference>
<reference evidence="2 3" key="1">
    <citation type="journal article" date="2012" name="J. Bacteriol.">
        <title>Genome Sequence of Janibacter hoylei MTCC8307, Isolated from the Stratospheric Air.</title>
        <authorList>
            <person name="Pawar S.P."/>
            <person name="Dhotre D.P."/>
            <person name="Shetty S.A."/>
            <person name="Chowdhury S.P."/>
            <person name="Chaudhari B.L."/>
            <person name="Shouche Y.S."/>
        </authorList>
    </citation>
    <scope>NUCLEOTIDE SEQUENCE [LARGE SCALE GENOMIC DNA]</scope>
    <source>
        <strain evidence="2 3">PVAS-1</strain>
    </source>
</reference>
<keyword evidence="2" id="KW-0347">Helicase</keyword>
<sequence length="158" mass="16858">MTTIDPQDLGGERGSLPGHRALRTLLEGIAAPSPVGGPRGSAEDAELSPLLAGFVRRLRDGGLVVATDVGSGEHRVDIAVADPRDRSRMLVAVDVDGPGYAGLASTRQRDRILVERLTDLGWHHLRLWAVDIFADPARQEALVTRAVREAIAQEGDAS</sequence>
<keyword evidence="2" id="KW-0067">ATP-binding</keyword>
<dbReference type="eggNOG" id="COG2852">
    <property type="taxonomic scope" value="Bacteria"/>
</dbReference>
<dbReference type="RefSeq" id="WP_007926679.1">
    <property type="nucleotide sequence ID" value="NZ_ALWX01000027.1"/>
</dbReference>
<accession>K1EQF2</accession>
<comment type="caution">
    <text evidence="2">The sequence shown here is derived from an EMBL/GenBank/DDBJ whole genome shotgun (WGS) entry which is preliminary data.</text>
</comment>